<keyword evidence="3" id="KW-1185">Reference proteome</keyword>
<dbReference type="EMBL" id="BGZK01000211">
    <property type="protein sequence ID" value="GBP28806.1"/>
    <property type="molecule type" value="Genomic_DNA"/>
</dbReference>
<feature type="region of interest" description="Disordered" evidence="1">
    <location>
        <begin position="1"/>
        <end position="70"/>
    </location>
</feature>
<sequence>MRPKEEPTDAKVQSTTFILSEKIDDPKSRKNEKEIKKELKRQEKEKLEREKKEKKAREKEKEKEKQGKKAVFLEEHAKVSDILVVPVTAAVGSARPALAQRGGSNPRPLM</sequence>
<gene>
    <name evidence="2" type="ORF">EVAR_19851_1</name>
</gene>
<evidence type="ECO:0000313" key="3">
    <source>
        <dbReference type="Proteomes" id="UP000299102"/>
    </source>
</evidence>
<feature type="compositionally biased region" description="Basic and acidic residues" evidence="1">
    <location>
        <begin position="21"/>
        <end position="70"/>
    </location>
</feature>
<dbReference type="Proteomes" id="UP000299102">
    <property type="component" value="Unassembled WGS sequence"/>
</dbReference>
<organism evidence="2 3">
    <name type="scientific">Eumeta variegata</name>
    <name type="common">Bagworm moth</name>
    <name type="synonym">Eumeta japonica</name>
    <dbReference type="NCBI Taxonomy" id="151549"/>
    <lineage>
        <taxon>Eukaryota</taxon>
        <taxon>Metazoa</taxon>
        <taxon>Ecdysozoa</taxon>
        <taxon>Arthropoda</taxon>
        <taxon>Hexapoda</taxon>
        <taxon>Insecta</taxon>
        <taxon>Pterygota</taxon>
        <taxon>Neoptera</taxon>
        <taxon>Endopterygota</taxon>
        <taxon>Lepidoptera</taxon>
        <taxon>Glossata</taxon>
        <taxon>Ditrysia</taxon>
        <taxon>Tineoidea</taxon>
        <taxon>Psychidae</taxon>
        <taxon>Oiketicinae</taxon>
        <taxon>Eumeta</taxon>
    </lineage>
</organism>
<proteinExistence type="predicted"/>
<dbReference type="OrthoDB" id="7462588at2759"/>
<name>A0A4C1US48_EUMVA</name>
<evidence type="ECO:0000256" key="1">
    <source>
        <dbReference type="SAM" id="MobiDB-lite"/>
    </source>
</evidence>
<comment type="caution">
    <text evidence="2">The sequence shown here is derived from an EMBL/GenBank/DDBJ whole genome shotgun (WGS) entry which is preliminary data.</text>
</comment>
<reference evidence="2 3" key="1">
    <citation type="journal article" date="2019" name="Commun. Biol.">
        <title>The bagworm genome reveals a unique fibroin gene that provides high tensile strength.</title>
        <authorList>
            <person name="Kono N."/>
            <person name="Nakamura H."/>
            <person name="Ohtoshi R."/>
            <person name="Tomita M."/>
            <person name="Numata K."/>
            <person name="Arakawa K."/>
        </authorList>
    </citation>
    <scope>NUCLEOTIDE SEQUENCE [LARGE SCALE GENOMIC DNA]</scope>
</reference>
<evidence type="ECO:0000313" key="2">
    <source>
        <dbReference type="EMBL" id="GBP28806.1"/>
    </source>
</evidence>
<protein>
    <submittedName>
        <fullName evidence="2">Uncharacterized protein</fullName>
    </submittedName>
</protein>
<dbReference type="AlphaFoldDB" id="A0A4C1US48"/>
<accession>A0A4C1US48</accession>